<dbReference type="Proteomes" id="UP000194577">
    <property type="component" value="Unassembled WGS sequence"/>
</dbReference>
<feature type="domain" description="AbiEi antitoxin N-terminal" evidence="1">
    <location>
        <begin position="26"/>
        <end position="66"/>
    </location>
</feature>
<comment type="caution">
    <text evidence="2">The sequence shown here is derived from an EMBL/GenBank/DDBJ whole genome shotgun (WGS) entry which is preliminary data.</text>
</comment>
<dbReference type="EMBL" id="MTPX02000007">
    <property type="protein sequence ID" value="PHP53747.1"/>
    <property type="molecule type" value="Genomic_DNA"/>
</dbReference>
<gene>
    <name evidence="2" type="ORF">BW737_000815</name>
</gene>
<accession>A0ABX4ME75</accession>
<reference evidence="2 3" key="1">
    <citation type="submission" date="2017-10" db="EMBL/GenBank/DDBJ databases">
        <title>Draft genome sequence of cellulolytic Actinomyces sp CtC72 isolated from cattle rumen fluid.</title>
        <authorList>
            <person name="Joshi A.J."/>
            <person name="Vasudevan G."/>
            <person name="Lanjekar V.B."/>
            <person name="Hivarkar S."/>
            <person name="Engineer A."/>
            <person name="Pore S.D."/>
            <person name="Dhakephalkar P.K."/>
            <person name="Dagar S."/>
        </authorList>
    </citation>
    <scope>NUCLEOTIDE SEQUENCE [LARGE SCALE GENOMIC DNA]</scope>
    <source>
        <strain evidence="3">CtC72</strain>
    </source>
</reference>
<keyword evidence="3" id="KW-1185">Reference proteome</keyword>
<organism evidence="2 3">
    <name type="scientific">Actinomyces ruminis</name>
    <dbReference type="NCBI Taxonomy" id="1937003"/>
    <lineage>
        <taxon>Bacteria</taxon>
        <taxon>Bacillati</taxon>
        <taxon>Actinomycetota</taxon>
        <taxon>Actinomycetes</taxon>
        <taxon>Actinomycetales</taxon>
        <taxon>Actinomycetaceae</taxon>
        <taxon>Actinomyces</taxon>
    </lineage>
</organism>
<dbReference type="Pfam" id="PF13338">
    <property type="entry name" value="AbiEi_4"/>
    <property type="match status" value="1"/>
</dbReference>
<name>A0ABX4ME75_9ACTO</name>
<sequence>MDVANAARGRMRTADALRTLSSATGSQRGLITTAQASRLGIDRTTLTRLTASDGLVRIRHGVYALPGSESDLHQDVRGAWLSTDPGRFADERVDDPDSPAVSHTSAAALHGIGELIPSRHSLTAPTRKQTRQPDIRYRQAPLTDSDVTVVDGISVTTVPRTIADLAADHTDVEHLAATVRDAAGTSQADLEEIAVALEPYTSAYGHKTGADLVAALLTIAGPPSAALQTIRYAPATLIPQMGLDEATTRRLTAAVHGMGA</sequence>
<dbReference type="InterPro" id="IPR025159">
    <property type="entry name" value="AbiEi_N"/>
</dbReference>
<protein>
    <recommendedName>
        <fullName evidence="1">AbiEi antitoxin N-terminal domain-containing protein</fullName>
    </recommendedName>
</protein>
<evidence type="ECO:0000313" key="3">
    <source>
        <dbReference type="Proteomes" id="UP000194577"/>
    </source>
</evidence>
<proteinExistence type="predicted"/>
<dbReference type="RefSeq" id="WP_086615407.1">
    <property type="nucleotide sequence ID" value="NZ_MTPX02000007.1"/>
</dbReference>
<evidence type="ECO:0000259" key="1">
    <source>
        <dbReference type="Pfam" id="PF13338"/>
    </source>
</evidence>
<evidence type="ECO:0000313" key="2">
    <source>
        <dbReference type="EMBL" id="PHP53747.1"/>
    </source>
</evidence>